<dbReference type="EMBL" id="MGIL01000019">
    <property type="protein sequence ID" value="OGM87959.1"/>
    <property type="molecule type" value="Genomic_DNA"/>
</dbReference>
<dbReference type="Pfam" id="PF00389">
    <property type="entry name" value="2-Hacid_dh"/>
    <property type="match status" value="1"/>
</dbReference>
<dbReference type="InterPro" id="IPR050857">
    <property type="entry name" value="D-2-hydroxyacid_DH"/>
</dbReference>
<dbReference type="PROSITE" id="PS00671">
    <property type="entry name" value="D_2_HYDROXYACID_DH_3"/>
    <property type="match status" value="1"/>
</dbReference>
<name>A0A1F8DIV6_9BACT</name>
<sequence length="335" mass="36535">MKIFVTRKIPGNSLEKLKIDGNEVIISEFDRPLTPEELLEKSRGVDALLSLLTDRIDADLMDAIGPQLKMISNYAVGFDNIDVEAAKDRGIIVTNTPSDEVNEAVAEHTWALVLALARRVVESDEFVRNQGYFAGSGGYRGWEPDLFLGPAVKGKTLGIIGLGRIGSMVARRAKGYDLTVLYNKHEQDPEAEKELGIKFVTLDELLTASDFVSLHVPLTGETRGMINKDTLGKMKQGSYLVNTARGPIVDESDLIEALDCGRLGGAALDVFESEPNISAKLLSMPNVIMTPHIASATVEARQKMGEQSVAAILDVASGIKPQNMIDGKVWETRRK</sequence>
<dbReference type="InterPro" id="IPR006140">
    <property type="entry name" value="D-isomer_DH_NAD-bd"/>
</dbReference>
<dbReference type="Pfam" id="PF02826">
    <property type="entry name" value="2-Hacid_dh_C"/>
    <property type="match status" value="1"/>
</dbReference>
<comment type="caution">
    <text evidence="7">The sequence shown here is derived from an EMBL/GenBank/DDBJ whole genome shotgun (WGS) entry which is preliminary data.</text>
</comment>
<proteinExistence type="inferred from homology"/>
<dbReference type="SUPFAM" id="SSF52283">
    <property type="entry name" value="Formate/glycerate dehydrogenase catalytic domain-like"/>
    <property type="match status" value="1"/>
</dbReference>
<evidence type="ECO:0000256" key="3">
    <source>
        <dbReference type="ARBA" id="ARBA00023027"/>
    </source>
</evidence>
<evidence type="ECO:0000313" key="8">
    <source>
        <dbReference type="Proteomes" id="UP000177596"/>
    </source>
</evidence>
<dbReference type="AlphaFoldDB" id="A0A1F8DIV6"/>
<evidence type="ECO:0000259" key="5">
    <source>
        <dbReference type="Pfam" id="PF00389"/>
    </source>
</evidence>
<dbReference type="GO" id="GO:0051287">
    <property type="term" value="F:NAD binding"/>
    <property type="evidence" value="ECO:0007669"/>
    <property type="project" value="InterPro"/>
</dbReference>
<dbReference type="Proteomes" id="UP000177596">
    <property type="component" value="Unassembled WGS sequence"/>
</dbReference>
<dbReference type="InterPro" id="IPR036291">
    <property type="entry name" value="NAD(P)-bd_dom_sf"/>
</dbReference>
<keyword evidence="3" id="KW-0520">NAD</keyword>
<keyword evidence="2 4" id="KW-0560">Oxidoreductase</keyword>
<feature type="domain" description="D-isomer specific 2-hydroxyacid dehydrogenase NAD-binding" evidence="6">
    <location>
        <begin position="111"/>
        <end position="294"/>
    </location>
</feature>
<accession>A0A1F8DIV6</accession>
<dbReference type="CDD" id="cd05301">
    <property type="entry name" value="GDH"/>
    <property type="match status" value="1"/>
</dbReference>
<comment type="similarity">
    <text evidence="1 4">Belongs to the D-isomer specific 2-hydroxyacid dehydrogenase family.</text>
</comment>
<evidence type="ECO:0000256" key="2">
    <source>
        <dbReference type="ARBA" id="ARBA00023002"/>
    </source>
</evidence>
<dbReference type="PANTHER" id="PTHR42789">
    <property type="entry name" value="D-ISOMER SPECIFIC 2-HYDROXYACID DEHYDROGENASE FAMILY PROTEIN (AFU_ORTHOLOGUE AFUA_6G10090)"/>
    <property type="match status" value="1"/>
</dbReference>
<dbReference type="PROSITE" id="PS00670">
    <property type="entry name" value="D_2_HYDROXYACID_DH_2"/>
    <property type="match status" value="1"/>
</dbReference>
<dbReference type="FunFam" id="3.40.50.720:FF:000203">
    <property type="entry name" value="D-3-phosphoglycerate dehydrogenase (SerA)"/>
    <property type="match status" value="1"/>
</dbReference>
<dbReference type="InterPro" id="IPR029753">
    <property type="entry name" value="D-isomer_DH_CS"/>
</dbReference>
<dbReference type="SUPFAM" id="SSF51735">
    <property type="entry name" value="NAD(P)-binding Rossmann-fold domains"/>
    <property type="match status" value="1"/>
</dbReference>
<dbReference type="GO" id="GO:0016616">
    <property type="term" value="F:oxidoreductase activity, acting on the CH-OH group of donors, NAD or NADP as acceptor"/>
    <property type="evidence" value="ECO:0007669"/>
    <property type="project" value="InterPro"/>
</dbReference>
<evidence type="ECO:0000256" key="1">
    <source>
        <dbReference type="ARBA" id="ARBA00005854"/>
    </source>
</evidence>
<evidence type="ECO:0000256" key="4">
    <source>
        <dbReference type="RuleBase" id="RU003719"/>
    </source>
</evidence>
<organism evidence="7 8">
    <name type="scientific">Candidatus Woesebacteria bacterium RIFOXYD1_FULL_43_18</name>
    <dbReference type="NCBI Taxonomy" id="1802551"/>
    <lineage>
        <taxon>Bacteria</taxon>
        <taxon>Candidatus Woeseibacteriota</taxon>
    </lineage>
</organism>
<dbReference type="InterPro" id="IPR006139">
    <property type="entry name" value="D-isomer_2_OHA_DH_cat_dom"/>
</dbReference>
<feature type="domain" description="D-isomer specific 2-hydroxyacid dehydrogenase catalytic" evidence="5">
    <location>
        <begin position="6"/>
        <end position="325"/>
    </location>
</feature>
<dbReference type="PANTHER" id="PTHR42789:SF1">
    <property type="entry name" value="D-ISOMER SPECIFIC 2-HYDROXYACID DEHYDROGENASE FAMILY PROTEIN (AFU_ORTHOLOGUE AFUA_6G10090)"/>
    <property type="match status" value="1"/>
</dbReference>
<evidence type="ECO:0000259" key="6">
    <source>
        <dbReference type="Pfam" id="PF02826"/>
    </source>
</evidence>
<evidence type="ECO:0000313" key="7">
    <source>
        <dbReference type="EMBL" id="OGM87959.1"/>
    </source>
</evidence>
<protein>
    <recommendedName>
        <fullName evidence="9">D-glycerate dehydrogenase</fullName>
    </recommendedName>
</protein>
<reference evidence="7 8" key="1">
    <citation type="journal article" date="2016" name="Nat. Commun.">
        <title>Thousands of microbial genomes shed light on interconnected biogeochemical processes in an aquifer system.</title>
        <authorList>
            <person name="Anantharaman K."/>
            <person name="Brown C.T."/>
            <person name="Hug L.A."/>
            <person name="Sharon I."/>
            <person name="Castelle C.J."/>
            <person name="Probst A.J."/>
            <person name="Thomas B.C."/>
            <person name="Singh A."/>
            <person name="Wilkins M.J."/>
            <person name="Karaoz U."/>
            <person name="Brodie E.L."/>
            <person name="Williams K.H."/>
            <person name="Hubbard S.S."/>
            <person name="Banfield J.F."/>
        </authorList>
    </citation>
    <scope>NUCLEOTIDE SEQUENCE [LARGE SCALE GENOMIC DNA]</scope>
</reference>
<dbReference type="Gene3D" id="3.40.50.720">
    <property type="entry name" value="NAD(P)-binding Rossmann-like Domain"/>
    <property type="match status" value="2"/>
</dbReference>
<evidence type="ECO:0008006" key="9">
    <source>
        <dbReference type="Google" id="ProtNLM"/>
    </source>
</evidence>
<gene>
    <name evidence="7" type="ORF">A2573_02345</name>
</gene>